<dbReference type="InterPro" id="IPR002931">
    <property type="entry name" value="Transglutaminase-like"/>
</dbReference>
<dbReference type="Gene3D" id="2.20.25.10">
    <property type="match status" value="1"/>
</dbReference>
<dbReference type="SMART" id="SM00460">
    <property type="entry name" value="TGc"/>
    <property type="match status" value="1"/>
</dbReference>
<reference evidence="5 6" key="1">
    <citation type="submission" date="2013-09" db="EMBL/GenBank/DDBJ databases">
        <title>Corchorus capsularis genome sequencing.</title>
        <authorList>
            <person name="Alam M."/>
            <person name="Haque M.S."/>
            <person name="Islam M.S."/>
            <person name="Emdad E.M."/>
            <person name="Islam M.M."/>
            <person name="Ahmed B."/>
            <person name="Halim A."/>
            <person name="Hossen Q.M.M."/>
            <person name="Hossain M.Z."/>
            <person name="Ahmed R."/>
            <person name="Khan M.M."/>
            <person name="Islam R."/>
            <person name="Rashid M.M."/>
            <person name="Khan S.A."/>
            <person name="Rahman M.S."/>
            <person name="Alam M."/>
        </authorList>
    </citation>
    <scope>NUCLEOTIDE SEQUENCE [LARGE SCALE GENOMIC DNA]</scope>
    <source>
        <strain evidence="6">cv. CVL-1</strain>
        <tissue evidence="5">Whole seedling</tissue>
    </source>
</reference>
<evidence type="ECO:0000313" key="6">
    <source>
        <dbReference type="Proteomes" id="UP000188268"/>
    </source>
</evidence>
<keyword evidence="3" id="KW-0862">Zinc</keyword>
<dbReference type="STRING" id="210143.A0A1R3JJH8"/>
<evidence type="ECO:0000259" key="4">
    <source>
        <dbReference type="SMART" id="SM00460"/>
    </source>
</evidence>
<feature type="domain" description="Transglutaminase-like" evidence="4">
    <location>
        <begin position="126"/>
        <end position="181"/>
    </location>
</feature>
<evidence type="ECO:0000313" key="5">
    <source>
        <dbReference type="EMBL" id="OMO94927.1"/>
    </source>
</evidence>
<name>A0A1R3JJH8_COCAP</name>
<dbReference type="PANTHER" id="PTHR12143:SF19">
    <property type="entry name" value="PEPTIDE-N(4)-(N-ACETYL-BETA-GLUCOSAMINYL)ASPARAGINE AMIDASE"/>
    <property type="match status" value="1"/>
</dbReference>
<dbReference type="OMA" id="PRYNSAI"/>
<evidence type="ECO:0000256" key="1">
    <source>
        <dbReference type="ARBA" id="ARBA00009390"/>
    </source>
</evidence>
<dbReference type="InterPro" id="IPR050883">
    <property type="entry name" value="PNGase"/>
</dbReference>
<dbReference type="SUPFAM" id="SSF54001">
    <property type="entry name" value="Cysteine proteinases"/>
    <property type="match status" value="1"/>
</dbReference>
<organism evidence="5 6">
    <name type="scientific">Corchorus capsularis</name>
    <name type="common">Jute</name>
    <dbReference type="NCBI Taxonomy" id="210143"/>
    <lineage>
        <taxon>Eukaryota</taxon>
        <taxon>Viridiplantae</taxon>
        <taxon>Streptophyta</taxon>
        <taxon>Embryophyta</taxon>
        <taxon>Tracheophyta</taxon>
        <taxon>Spermatophyta</taxon>
        <taxon>Magnoliopsida</taxon>
        <taxon>eudicotyledons</taxon>
        <taxon>Gunneridae</taxon>
        <taxon>Pentapetalae</taxon>
        <taxon>rosids</taxon>
        <taxon>malvids</taxon>
        <taxon>Malvales</taxon>
        <taxon>Malvaceae</taxon>
        <taxon>Grewioideae</taxon>
        <taxon>Apeibeae</taxon>
        <taxon>Corchorus</taxon>
    </lineage>
</organism>
<dbReference type="PANTHER" id="PTHR12143">
    <property type="entry name" value="PEPTIDE N-GLYCANASE PNGASE -RELATED"/>
    <property type="match status" value="1"/>
</dbReference>
<dbReference type="GO" id="GO:0005634">
    <property type="term" value="C:nucleus"/>
    <property type="evidence" value="ECO:0007669"/>
    <property type="project" value="TreeGrafter"/>
</dbReference>
<accession>A0A1R3JJH8</accession>
<dbReference type="GO" id="GO:0046872">
    <property type="term" value="F:metal ion binding"/>
    <property type="evidence" value="ECO:0007669"/>
    <property type="project" value="UniProtKB-KW"/>
</dbReference>
<dbReference type="Gramene" id="OMO94927">
    <property type="protein sequence ID" value="OMO94927"/>
    <property type="gene ID" value="CCACVL1_05689"/>
</dbReference>
<evidence type="ECO:0000256" key="3">
    <source>
        <dbReference type="ARBA" id="ARBA00022833"/>
    </source>
</evidence>
<dbReference type="Proteomes" id="UP000188268">
    <property type="component" value="Unassembled WGS sequence"/>
</dbReference>
<dbReference type="EMBL" id="AWWV01007757">
    <property type="protein sequence ID" value="OMO94927.1"/>
    <property type="molecule type" value="Genomic_DNA"/>
</dbReference>
<keyword evidence="6" id="KW-1185">Reference proteome</keyword>
<dbReference type="OrthoDB" id="409136at2759"/>
<comment type="caution">
    <text evidence="5">The sequence shown here is derived from an EMBL/GenBank/DDBJ whole genome shotgun (WGS) entry which is preliminary data.</text>
</comment>
<dbReference type="Gene3D" id="3.10.620.30">
    <property type="match status" value="1"/>
</dbReference>
<dbReference type="GO" id="GO:0005829">
    <property type="term" value="C:cytosol"/>
    <property type="evidence" value="ECO:0007669"/>
    <property type="project" value="TreeGrafter"/>
</dbReference>
<comment type="similarity">
    <text evidence="1">Belongs to the transglutaminase-like superfamily. PNGase family.</text>
</comment>
<dbReference type="GO" id="GO:0006516">
    <property type="term" value="P:glycoprotein catabolic process"/>
    <property type="evidence" value="ECO:0007669"/>
    <property type="project" value="TreeGrafter"/>
</dbReference>
<dbReference type="InterPro" id="IPR038765">
    <property type="entry name" value="Papain-like_cys_pep_sf"/>
</dbReference>
<dbReference type="AlphaFoldDB" id="A0A1R3JJH8"/>
<gene>
    <name evidence="5" type="ORF">CCACVL1_05689</name>
</gene>
<dbReference type="Pfam" id="PF01841">
    <property type="entry name" value="Transglut_core"/>
    <property type="match status" value="1"/>
</dbReference>
<keyword evidence="2" id="KW-0479">Metal-binding</keyword>
<dbReference type="GO" id="GO:0000224">
    <property type="term" value="F:peptide-N4-(N-acetyl-beta-glucosaminyl)asparagine amidase activity"/>
    <property type="evidence" value="ECO:0007669"/>
    <property type="project" value="TreeGrafter"/>
</dbReference>
<sequence>MCIVLWDSLAKYEDPVYKEAARKTVPVDELKKKALLSLKKEGNNNPSKNEQDHAFLLQLLFWFKGSFSWVDLPPCDACGKETKALGVPGRPDASEISFGATRVSLFRCNHCSKVTRFPRFNDPNKLLETRKGKCGEWANCFTLYCRAFGYESRVVVDFTDHVWTECYSQVLGRWMHLDPCEAEYDKPLLYEQGWGKKLNYVIAISKDGVYDVTKHYTRKWDEVLSRRTLATESFLVSILESTTKELLARKK</sequence>
<evidence type="ECO:0000256" key="2">
    <source>
        <dbReference type="ARBA" id="ARBA00022723"/>
    </source>
</evidence>
<proteinExistence type="inferred from homology"/>
<protein>
    <submittedName>
        <fullName evidence="5">Transglutaminase-like protein</fullName>
    </submittedName>
</protein>